<dbReference type="InterPro" id="IPR003781">
    <property type="entry name" value="CoA-bd"/>
</dbReference>
<organism evidence="4 5">
    <name type="scientific">Enterococcus hermanniensis</name>
    <dbReference type="NCBI Taxonomy" id="249189"/>
    <lineage>
        <taxon>Bacteria</taxon>
        <taxon>Bacillati</taxon>
        <taxon>Bacillota</taxon>
        <taxon>Bacilli</taxon>
        <taxon>Lactobacillales</taxon>
        <taxon>Enterococcaceae</taxon>
        <taxon>Enterococcus</taxon>
    </lineage>
</organism>
<dbReference type="InterPro" id="IPR024033">
    <property type="entry name" value="OXTCase_su_AllG_h-dom"/>
</dbReference>
<dbReference type="Pfam" id="PF02629">
    <property type="entry name" value="CoA_binding"/>
    <property type="match status" value="1"/>
</dbReference>
<evidence type="ECO:0008006" key="6">
    <source>
        <dbReference type="Google" id="ProtNLM"/>
    </source>
</evidence>
<gene>
    <name evidence="4" type="ORF">RV04_GL001475</name>
</gene>
<proteinExistence type="predicted"/>
<dbReference type="AlphaFoldDB" id="A0A1L8TPQ8"/>
<evidence type="ECO:0000313" key="5">
    <source>
        <dbReference type="Proteomes" id="UP000182077"/>
    </source>
</evidence>
<dbReference type="Proteomes" id="UP000182077">
    <property type="component" value="Unassembled WGS sequence"/>
</dbReference>
<dbReference type="Pfam" id="PF06545">
    <property type="entry name" value="AllG"/>
    <property type="match status" value="1"/>
</dbReference>
<evidence type="ECO:0000313" key="4">
    <source>
        <dbReference type="EMBL" id="OJG46309.1"/>
    </source>
</evidence>
<protein>
    <recommendedName>
        <fullName evidence="6">FdrA domain-containing protein</fullName>
    </recommendedName>
</protein>
<comment type="caution">
    <text evidence="4">The sequence shown here is derived from an EMBL/GenBank/DDBJ whole genome shotgun (WGS) entry which is preliminary data.</text>
</comment>
<dbReference type="GO" id="GO:0005829">
    <property type="term" value="C:cytosol"/>
    <property type="evidence" value="ECO:0007669"/>
    <property type="project" value="TreeGrafter"/>
</dbReference>
<dbReference type="PANTHER" id="PTHR11117">
    <property type="entry name" value="SUCCINYL-COA LIGASE SUBUNIT ALPHA"/>
    <property type="match status" value="1"/>
</dbReference>
<dbReference type="GO" id="GO:0004776">
    <property type="term" value="F:succinate-CoA ligase (GDP-forming) activity"/>
    <property type="evidence" value="ECO:0007669"/>
    <property type="project" value="TreeGrafter"/>
</dbReference>
<dbReference type="GO" id="GO:0006099">
    <property type="term" value="P:tricarboxylic acid cycle"/>
    <property type="evidence" value="ECO:0007669"/>
    <property type="project" value="TreeGrafter"/>
</dbReference>
<dbReference type="STRING" id="249189.RV04_GL001475"/>
<dbReference type="GO" id="GO:0009361">
    <property type="term" value="C:succinate-CoA ligase complex (ADP-forming)"/>
    <property type="evidence" value="ECO:0007669"/>
    <property type="project" value="TreeGrafter"/>
</dbReference>
<dbReference type="InterPro" id="IPR005811">
    <property type="entry name" value="SUCC_ACL_C"/>
</dbReference>
<dbReference type="NCBIfam" id="NF004760">
    <property type="entry name" value="PRK06091.1"/>
    <property type="match status" value="1"/>
</dbReference>
<dbReference type="Gene3D" id="1.10.10.660">
    <property type="entry name" value="conserved protein of unknown function from Enterococcus faecalis V583"/>
    <property type="match status" value="1"/>
</dbReference>
<accession>A0A1L8TPQ8</accession>
<dbReference type="SUPFAM" id="SSF52210">
    <property type="entry name" value="Succinyl-CoA synthetase domains"/>
    <property type="match status" value="2"/>
</dbReference>
<dbReference type="Gene3D" id="3.90.1700.10">
    <property type="entry name" value="v583 domain like"/>
    <property type="match status" value="1"/>
</dbReference>
<dbReference type="EMBL" id="JXKQ01000003">
    <property type="protein sequence ID" value="OJG46309.1"/>
    <property type="molecule type" value="Genomic_DNA"/>
</dbReference>
<evidence type="ECO:0000259" key="3">
    <source>
        <dbReference type="Pfam" id="PF02629"/>
    </source>
</evidence>
<sequence length="1023" mass="111086">MSDVNAFFKFYNNFVEERQENKMLQTVILKNNYQDSINLMLLTNRINEMESVSMSQIMMGTNANKAILENTGLLTDEASQASPNDLMVVVDSGSSRIMENVLSEVDKFLNDLSSTKSETKTRSSESWTEALDHLPDANMALFSIPGEYGAVEMETALKSGLHVFSFTDNIPIEDEVKLKKLAHEKGLLMMGPDCGTGIISSLPIAFTNVITPGNIGVVGASGTGIQEVTTLIDRLGNGVVHAIGTGGRDLSDKVGAITVKDAIIALENHEPTDVICVISKPPAKEVRDEVVQLLQSITKPVVAIFLGEKPTAHEGKVYLAHTLEETAKIAVDLAKSVKIKPTYFEPVKQPSKKLADDKVIKGLYSGGTLAAEAGMLLSEALGLEGLVKQEGFILKSQGYDVIDLGDDRYTQGKPHPMIDPEVRIKKIKEYSADKSTGVILLDIVLGYGAHEDMVAALLPSIQAAQLQAKNENRDIYFVATVVGTDKDPQGYENTIQRLLDNDVLVAESNAKAVQTALSLKGIELTEVSKETIVYNGEKIAVPKASPKVMELLNSKPRIINVGLSSFNQSILDFDGKSEQFNWKPRASGNQKMIKILNALDDYEDQINEENHKVIDKIRNAQPFLRNVVPAKSVIPELNERTKTLLHAGPPINWEEMTGPMQGSVIGAAIFEGWAKNEKEVEALIEADEIRFIPCHQVHAVGPMGGITSGNMPVFVVENQLDGSVGYCTMNEGIGKVLRFGAYSDEVITRLNWMKNVLGPTLSKALQQNENGINLSVLIARSITMGDEFHQRNFAASLNFLREIAPSIVLLPIDENDKHEVMKFLADTDQFFLNIMMAAGKSIVDTARKEAKGTVVTTLSRNGVNFGVRIAETGDQWFTAPVNVPKGLYFTGFSEEDGNPDMGDSSITETIGVGGMAMVAAPGVTRFVGAGGFQDALDISNEMAKICISHNPAWTIPTWDFQGTCLGIDVRKVVETGITPVINTGIAHKEAGTGQVGAGTVRAPIECFEQALEAYAKSLGIKID</sequence>
<keyword evidence="5" id="KW-1185">Reference proteome</keyword>
<reference evidence="4 5" key="1">
    <citation type="submission" date="2014-12" db="EMBL/GenBank/DDBJ databases">
        <title>Draft genome sequences of 29 type strains of Enterococci.</title>
        <authorList>
            <person name="Zhong Z."/>
            <person name="Sun Z."/>
            <person name="Liu W."/>
            <person name="Zhang W."/>
            <person name="Zhang H."/>
        </authorList>
    </citation>
    <scope>NUCLEOTIDE SEQUENCE [LARGE SCALE GENOMIC DNA]</scope>
    <source>
        <strain evidence="4 5">DSM 17122</strain>
    </source>
</reference>
<dbReference type="Gene3D" id="3.40.50.720">
    <property type="entry name" value="NAD(P)-binding Rossmann-like Domain"/>
    <property type="match status" value="1"/>
</dbReference>
<feature type="domain" description="CoA-binding" evidence="3">
    <location>
        <begin position="212"/>
        <end position="307"/>
    </location>
</feature>
<dbReference type="InterPro" id="IPR016102">
    <property type="entry name" value="Succinyl-CoA_synth-like"/>
</dbReference>
<dbReference type="Gene3D" id="3.40.50.261">
    <property type="entry name" value="Succinyl-CoA synthetase domains"/>
    <property type="match status" value="2"/>
</dbReference>
<dbReference type="Pfam" id="PF00549">
    <property type="entry name" value="Ligase_CoA"/>
    <property type="match status" value="1"/>
</dbReference>
<dbReference type="InterPro" id="IPR009499">
    <property type="entry name" value="AllG-like"/>
</dbReference>
<feature type="coiled-coil region" evidence="1">
    <location>
        <begin position="592"/>
        <end position="619"/>
    </location>
</feature>
<name>A0A1L8TPQ8_9ENTE</name>
<dbReference type="PANTHER" id="PTHR11117:SF24">
    <property type="entry name" value="PROTEIN FDRA"/>
    <property type="match status" value="1"/>
</dbReference>
<dbReference type="Gene3D" id="3.90.1710.10">
    <property type="entry name" value="Enterococcus faecalis V583 domain"/>
    <property type="match status" value="1"/>
</dbReference>
<keyword evidence="1" id="KW-0175">Coiled coil</keyword>
<dbReference type="GO" id="GO:0004775">
    <property type="term" value="F:succinate-CoA ligase (ADP-forming) activity"/>
    <property type="evidence" value="ECO:0007669"/>
    <property type="project" value="TreeGrafter"/>
</dbReference>
<evidence type="ECO:0000256" key="1">
    <source>
        <dbReference type="SAM" id="Coils"/>
    </source>
</evidence>
<evidence type="ECO:0000259" key="2">
    <source>
        <dbReference type="Pfam" id="PF00549"/>
    </source>
</evidence>
<feature type="domain" description="ATP-citrate synthase/succinyl-CoA ligase C-terminal" evidence="2">
    <location>
        <begin position="363"/>
        <end position="516"/>
    </location>
</feature>